<dbReference type="SUPFAM" id="SSF48179">
    <property type="entry name" value="6-phosphogluconate dehydrogenase C-terminal domain-like"/>
    <property type="match status" value="1"/>
</dbReference>
<dbReference type="Gene3D" id="1.10.1040.10">
    <property type="entry name" value="N-(1-d-carboxylethyl)-l-norvaline Dehydrogenase, domain 2"/>
    <property type="match status" value="1"/>
</dbReference>
<dbReference type="PATRIC" id="fig|162209.4.peg.3552"/>
<dbReference type="InterPro" id="IPR008927">
    <property type="entry name" value="6-PGluconate_DH-like_C_sf"/>
</dbReference>
<keyword evidence="3" id="KW-0560">Oxidoreductase</keyword>
<comment type="similarity">
    <text evidence="2">Belongs to the 3-hydroxyacyl-CoA dehydrogenase family.</text>
</comment>
<dbReference type="InterPro" id="IPR036291">
    <property type="entry name" value="NAD(P)-bd_dom_sf"/>
</dbReference>
<reference evidence="5" key="1">
    <citation type="submission" date="2015-12" db="EMBL/GenBank/DDBJ databases">
        <title>Complete genome sequences of two moderately thermophilic Paenibacillus species.</title>
        <authorList>
            <person name="Butler R.III."/>
            <person name="Wang J."/>
            <person name="Stark B.C."/>
            <person name="Pombert J.-F."/>
        </authorList>
    </citation>
    <scope>NUCLEOTIDE SEQUENCE [LARGE SCALE GENOMIC DNA]</scope>
    <source>
        <strain evidence="5">32O-Y</strain>
    </source>
</reference>
<dbReference type="EMBL" id="CP013652">
    <property type="protein sequence ID" value="ALS23681.1"/>
    <property type="molecule type" value="Genomic_DNA"/>
</dbReference>
<protein>
    <submittedName>
        <fullName evidence="4">3-hydroxybutyryl-CoA dehydrogenase</fullName>
    </submittedName>
</protein>
<name>A0A0U2UNV7_9BACL</name>
<keyword evidence="5" id="KW-1185">Reference proteome</keyword>
<gene>
    <name evidence="4" type="ORF">IJ22_33200</name>
</gene>
<dbReference type="GO" id="GO:0016616">
    <property type="term" value="F:oxidoreductase activity, acting on the CH-OH group of donors, NAD or NADP as acceptor"/>
    <property type="evidence" value="ECO:0007669"/>
    <property type="project" value="InterPro"/>
</dbReference>
<proteinExistence type="inferred from homology"/>
<evidence type="ECO:0000256" key="2">
    <source>
        <dbReference type="ARBA" id="ARBA00009463"/>
    </source>
</evidence>
<dbReference type="Pfam" id="PF02737">
    <property type="entry name" value="3HCDH_N"/>
    <property type="match status" value="1"/>
</dbReference>
<dbReference type="InterPro" id="IPR006176">
    <property type="entry name" value="3-OHacyl-CoA_DH_NAD-bd"/>
</dbReference>
<reference evidence="4 5" key="2">
    <citation type="journal article" date="2016" name="Genome Announc.">
        <title>Complete Genome Sequences of Two Interactive Moderate Thermophiles, Paenibacillus napthalenovorans 32O-Y and Paenibacillus sp. 32O-W.</title>
        <authorList>
            <person name="Butler R.R.III."/>
            <person name="Wang J."/>
            <person name="Stark B.C."/>
            <person name="Pombert J.F."/>
        </authorList>
    </citation>
    <scope>NUCLEOTIDE SEQUENCE [LARGE SCALE GENOMIC DNA]</scope>
    <source>
        <strain evidence="4 5">32O-Y</strain>
    </source>
</reference>
<dbReference type="GO" id="GO:0006631">
    <property type="term" value="P:fatty acid metabolic process"/>
    <property type="evidence" value="ECO:0007669"/>
    <property type="project" value="InterPro"/>
</dbReference>
<dbReference type="AlphaFoldDB" id="A0A0U2UNV7"/>
<sequence length="253" mass="27617">MTDRQYVAVVGTNSLADALRKQLSPVNGVEVLDLQEAKTRSIPLHIVIETSNLELAEKKAGLQSLEKYIAGDTLILSSVLGATATQAASWLSHPSRLVGFAAFANLEQTELIELCAALQTDAGYAKQAEAFFTAIGKETEWVEDEVGLVFPRILSMIVNEAAFALMEKISSAEEIDTAMRKGTNYPMGPLAWADELGLDDIYAVLSGLHRDMGEDRYRPAPLLRKLVHAGWLGKKTGRGFYVYANQDAKESIV</sequence>
<dbReference type="InterPro" id="IPR013328">
    <property type="entry name" value="6PGD_dom2"/>
</dbReference>
<evidence type="ECO:0000256" key="1">
    <source>
        <dbReference type="ARBA" id="ARBA00005086"/>
    </source>
</evidence>
<evidence type="ECO:0000313" key="5">
    <source>
        <dbReference type="Proteomes" id="UP000061660"/>
    </source>
</evidence>
<dbReference type="SUPFAM" id="SSF51735">
    <property type="entry name" value="NAD(P)-binding Rossmann-fold domains"/>
    <property type="match status" value="1"/>
</dbReference>
<dbReference type="PANTHER" id="PTHR48075:SF5">
    <property type="entry name" value="3-HYDROXYBUTYRYL-COA DEHYDROGENASE"/>
    <property type="match status" value="1"/>
</dbReference>
<dbReference type="InterPro" id="IPR006108">
    <property type="entry name" value="3HC_DH_C"/>
</dbReference>
<dbReference type="RefSeq" id="WP_062409561.1">
    <property type="nucleotide sequence ID" value="NZ_BJCS01000010.1"/>
</dbReference>
<evidence type="ECO:0000256" key="3">
    <source>
        <dbReference type="ARBA" id="ARBA00023002"/>
    </source>
</evidence>
<dbReference type="STRING" id="162209.IJ22_33200"/>
<dbReference type="PANTHER" id="PTHR48075">
    <property type="entry name" value="3-HYDROXYACYL-COA DEHYDROGENASE FAMILY PROTEIN"/>
    <property type="match status" value="1"/>
</dbReference>
<dbReference type="Proteomes" id="UP000061660">
    <property type="component" value="Chromosome"/>
</dbReference>
<dbReference type="Pfam" id="PF00725">
    <property type="entry name" value="3HCDH"/>
    <property type="match status" value="1"/>
</dbReference>
<dbReference type="KEGG" id="pnp:IJ22_33200"/>
<evidence type="ECO:0000313" key="4">
    <source>
        <dbReference type="EMBL" id="ALS23681.1"/>
    </source>
</evidence>
<dbReference type="GO" id="GO:0070403">
    <property type="term" value="F:NAD+ binding"/>
    <property type="evidence" value="ECO:0007669"/>
    <property type="project" value="InterPro"/>
</dbReference>
<dbReference type="Gene3D" id="3.40.50.720">
    <property type="entry name" value="NAD(P)-binding Rossmann-like Domain"/>
    <property type="match status" value="1"/>
</dbReference>
<accession>A0A0U2UNV7</accession>
<comment type="pathway">
    <text evidence="1">Lipid metabolism; butanoate metabolism.</text>
</comment>
<organism evidence="4 5">
    <name type="scientific">Paenibacillus naphthalenovorans</name>
    <dbReference type="NCBI Taxonomy" id="162209"/>
    <lineage>
        <taxon>Bacteria</taxon>
        <taxon>Bacillati</taxon>
        <taxon>Bacillota</taxon>
        <taxon>Bacilli</taxon>
        <taxon>Bacillales</taxon>
        <taxon>Paenibacillaceae</taxon>
        <taxon>Paenibacillus</taxon>
    </lineage>
</organism>
<dbReference type="OrthoDB" id="2986269at2"/>